<evidence type="ECO:0000313" key="10">
    <source>
        <dbReference type="Proteomes" id="UP000271241"/>
    </source>
</evidence>
<organism evidence="9 10">
    <name type="scientific">Thamnocephalis sphaerospora</name>
    <dbReference type="NCBI Taxonomy" id="78915"/>
    <lineage>
        <taxon>Eukaryota</taxon>
        <taxon>Fungi</taxon>
        <taxon>Fungi incertae sedis</taxon>
        <taxon>Zoopagomycota</taxon>
        <taxon>Zoopagomycotina</taxon>
        <taxon>Zoopagomycetes</taxon>
        <taxon>Zoopagales</taxon>
        <taxon>Sigmoideomycetaceae</taxon>
        <taxon>Thamnocephalis</taxon>
    </lineage>
</organism>
<feature type="region of interest" description="Disordered" evidence="7">
    <location>
        <begin position="1"/>
        <end position="23"/>
    </location>
</feature>
<dbReference type="SUPFAM" id="SSF49758">
    <property type="entry name" value="Calpain large subunit, middle domain (domain III)"/>
    <property type="match status" value="3"/>
</dbReference>
<gene>
    <name evidence="9" type="ORF">THASP1DRAFT_27864</name>
</gene>
<keyword evidence="3 6" id="KW-0378">Hydrolase</keyword>
<keyword evidence="10" id="KW-1185">Reference proteome</keyword>
<dbReference type="SUPFAM" id="SSF54001">
    <property type="entry name" value="Cysteine proteinases"/>
    <property type="match status" value="1"/>
</dbReference>
<dbReference type="Pfam" id="PF00648">
    <property type="entry name" value="Peptidase_C2"/>
    <property type="match status" value="1"/>
</dbReference>
<dbReference type="PROSITE" id="PS50203">
    <property type="entry name" value="CALPAIN_CAT"/>
    <property type="match status" value="1"/>
</dbReference>
<dbReference type="OrthoDB" id="167576at2759"/>
<dbReference type="SMART" id="SM00230">
    <property type="entry name" value="CysPc"/>
    <property type="match status" value="1"/>
</dbReference>
<feature type="domain" description="Calpain catalytic" evidence="8">
    <location>
        <begin position="60"/>
        <end position="367"/>
    </location>
</feature>
<evidence type="ECO:0000313" key="9">
    <source>
        <dbReference type="EMBL" id="RKP10346.1"/>
    </source>
</evidence>
<dbReference type="InterPro" id="IPR001300">
    <property type="entry name" value="Peptidase_C2_calpain_cat"/>
</dbReference>
<dbReference type="InterPro" id="IPR036213">
    <property type="entry name" value="Calpain_III_sf"/>
</dbReference>
<feature type="active site" evidence="5 6">
    <location>
        <position position="114"/>
    </location>
</feature>
<dbReference type="InterPro" id="IPR038765">
    <property type="entry name" value="Papain-like_cys_pep_sf"/>
</dbReference>
<feature type="active site" evidence="5 6">
    <location>
        <position position="304"/>
    </location>
</feature>
<feature type="active site" evidence="5 6">
    <location>
        <position position="277"/>
    </location>
</feature>
<evidence type="ECO:0000256" key="7">
    <source>
        <dbReference type="SAM" id="MobiDB-lite"/>
    </source>
</evidence>
<keyword evidence="4 6" id="KW-0788">Thiol protease</keyword>
<dbReference type="Proteomes" id="UP000271241">
    <property type="component" value="Unassembled WGS sequence"/>
</dbReference>
<evidence type="ECO:0000256" key="4">
    <source>
        <dbReference type="ARBA" id="ARBA00022807"/>
    </source>
</evidence>
<dbReference type="SMART" id="SM00720">
    <property type="entry name" value="calpain_III"/>
    <property type="match status" value="1"/>
</dbReference>
<dbReference type="STRING" id="78915.A0A4P9XVN9"/>
<protein>
    <recommendedName>
        <fullName evidence="8">Calpain catalytic domain-containing protein</fullName>
    </recommendedName>
</protein>
<evidence type="ECO:0000256" key="1">
    <source>
        <dbReference type="ARBA" id="ARBA00010193"/>
    </source>
</evidence>
<evidence type="ECO:0000256" key="3">
    <source>
        <dbReference type="ARBA" id="ARBA00022801"/>
    </source>
</evidence>
<reference evidence="10" key="1">
    <citation type="journal article" date="2018" name="Nat. Microbiol.">
        <title>Leveraging single-cell genomics to expand the fungal tree of life.</title>
        <authorList>
            <person name="Ahrendt S.R."/>
            <person name="Quandt C.A."/>
            <person name="Ciobanu D."/>
            <person name="Clum A."/>
            <person name="Salamov A."/>
            <person name="Andreopoulos B."/>
            <person name="Cheng J.F."/>
            <person name="Woyke T."/>
            <person name="Pelin A."/>
            <person name="Henrissat B."/>
            <person name="Reynolds N.K."/>
            <person name="Benny G.L."/>
            <person name="Smith M.E."/>
            <person name="James T.Y."/>
            <person name="Grigoriev I.V."/>
        </authorList>
    </citation>
    <scope>NUCLEOTIDE SEQUENCE [LARGE SCALE GENOMIC DNA]</scope>
    <source>
        <strain evidence="10">RSA 1356</strain>
    </source>
</reference>
<comment type="similarity">
    <text evidence="1">Belongs to the peptidase C2 family. PalB/RIM13 subfamily.</text>
</comment>
<dbReference type="GO" id="GO:0006508">
    <property type="term" value="P:proteolysis"/>
    <property type="evidence" value="ECO:0007669"/>
    <property type="project" value="UniProtKB-KW"/>
</dbReference>
<dbReference type="InterPro" id="IPR022683">
    <property type="entry name" value="Calpain_III"/>
</dbReference>
<name>A0A4P9XVN9_9FUNG</name>
<evidence type="ECO:0000256" key="6">
    <source>
        <dbReference type="PROSITE-ProRule" id="PRU00239"/>
    </source>
</evidence>
<dbReference type="InterPro" id="IPR022682">
    <property type="entry name" value="Calpain_domain_III"/>
</dbReference>
<dbReference type="EMBL" id="KZ992457">
    <property type="protein sequence ID" value="RKP10346.1"/>
    <property type="molecule type" value="Genomic_DNA"/>
</dbReference>
<evidence type="ECO:0000256" key="5">
    <source>
        <dbReference type="PIRSR" id="PIRSR622684-1"/>
    </source>
</evidence>
<keyword evidence="2 6" id="KW-0645">Protease</keyword>
<evidence type="ECO:0000256" key="2">
    <source>
        <dbReference type="ARBA" id="ARBA00022670"/>
    </source>
</evidence>
<proteinExistence type="inferred from homology"/>
<dbReference type="PRINTS" id="PR00704">
    <property type="entry name" value="CALPAIN"/>
</dbReference>
<accession>A0A4P9XVN9</accession>
<dbReference type="PANTHER" id="PTHR46143:SF1">
    <property type="entry name" value="CALPAIN-7"/>
    <property type="match status" value="1"/>
</dbReference>
<evidence type="ECO:0000259" key="8">
    <source>
        <dbReference type="PROSITE" id="PS50203"/>
    </source>
</evidence>
<dbReference type="InterPro" id="IPR051297">
    <property type="entry name" value="PalB/RIM13"/>
</dbReference>
<dbReference type="PANTHER" id="PTHR46143">
    <property type="entry name" value="CALPAIN-7"/>
    <property type="match status" value="1"/>
</dbReference>
<dbReference type="GO" id="GO:0004198">
    <property type="term" value="F:calcium-dependent cysteine-type endopeptidase activity"/>
    <property type="evidence" value="ECO:0007669"/>
    <property type="project" value="InterPro"/>
</dbReference>
<sequence>MADTTPPSPSNSSVHSGRQPVLRGGHLLTAEERRVLTKTSRINGKIHLPWVDADLQERFDYVDPFVDPDGELRLSRRQRERFYGWMRPARCMRHPEMIKHISSHTIVQHVVTNCSFVASLCVCADYERRFRKPLVTRCIYPQDKHGRPYRSTSGKYMIKLLINGIDRKIGILPVAQDGTLLTITTKDLDELWPILIEKAYLKVQGGYDFPGSNSGIDMHALTGWIPEDIWVRDTSFGMDAAWERLLNGLEEGEALATVATGKVDEVDREWLGLVPEHAYAVLRAIVVPGEGPDGSNLRLLRCKNPWSQHRWEGAYGPDEQARWIASLRYKVQMLDGDGYHQEGDGEFYIDWSSVCQYFEAVHLSWSPERFAHRYTLHAEWPLDSNTATSLRHSLTWCPQYGLKVHAAEDTSASVWLLLSRHITQGALQDQEYMTMHVYAGTDGGRMFYPTEPTYKGVYVNNPHVLIRLSPPAGNSTYTVVLTQEGQHASIYYTLRVYATVPFSFREAPGFATTCQASNWTEKTAGGNATYGSWIENPQYVLTVPVQTHVHMMLSIDHSPASASGKAARSAGRTFSDDAQTALATPVVAARLDLFAGQDRAESMNMSRLVAHSGDYRQQFTYFACDLDVGQYVLAVSTYEPKTAGSYTLTAAADVTGVELKKLPAEGQGMQSTRIQGAWVRQMSAMGNTEQPGYADNPHCVFWVDKDVRICARLCASGAEQHLDTNITIFARLHDGSIGDEIVSSGYYAHTPQGVATAPVELCPYEPGYVVVFSTWSPGETADFTATLYADQPLIIEPGGTSVHVETTEPPCQ</sequence>
<dbReference type="Pfam" id="PF01067">
    <property type="entry name" value="Calpain_III"/>
    <property type="match status" value="1"/>
</dbReference>
<dbReference type="InterPro" id="IPR022684">
    <property type="entry name" value="Calpain_cysteine_protease"/>
</dbReference>
<dbReference type="AlphaFoldDB" id="A0A4P9XVN9"/>
<dbReference type="Gene3D" id="2.60.120.380">
    <property type="match status" value="3"/>
</dbReference>
<dbReference type="Gene3D" id="3.90.70.10">
    <property type="entry name" value="Cysteine proteinases"/>
    <property type="match status" value="1"/>
</dbReference>